<evidence type="ECO:0000313" key="2">
    <source>
        <dbReference type="Proteomes" id="UP000198226"/>
    </source>
</evidence>
<protein>
    <submittedName>
        <fullName evidence="1">Uncharacterized protein</fullName>
    </submittedName>
</protein>
<keyword evidence="2" id="KW-1185">Reference proteome</keyword>
<dbReference type="AlphaFoldDB" id="A0A109IN18"/>
<dbReference type="EMBL" id="LT607752">
    <property type="protein sequence ID" value="SCG75000.1"/>
    <property type="molecule type" value="Genomic_DNA"/>
</dbReference>
<proteinExistence type="predicted"/>
<evidence type="ECO:0000313" key="1">
    <source>
        <dbReference type="EMBL" id="SCG75000.1"/>
    </source>
</evidence>
<gene>
    <name evidence="1" type="ORF">GA0070623_3953</name>
</gene>
<dbReference type="OrthoDB" id="726375at2"/>
<accession>A0A109IN18</accession>
<organism evidence="1 2">
    <name type="scientific">Micromonospora rifamycinica</name>
    <dbReference type="NCBI Taxonomy" id="291594"/>
    <lineage>
        <taxon>Bacteria</taxon>
        <taxon>Bacillati</taxon>
        <taxon>Actinomycetota</taxon>
        <taxon>Actinomycetes</taxon>
        <taxon>Micromonosporales</taxon>
        <taxon>Micromonosporaceae</taxon>
        <taxon>Micromonospora</taxon>
    </lineage>
</organism>
<reference evidence="2" key="1">
    <citation type="submission" date="2016-06" db="EMBL/GenBank/DDBJ databases">
        <authorList>
            <person name="Varghese N."/>
            <person name="Submissions Spin"/>
        </authorList>
    </citation>
    <scope>NUCLEOTIDE SEQUENCE [LARGE SCALE GENOMIC DNA]</scope>
    <source>
        <strain evidence="2">DSM 44983</strain>
    </source>
</reference>
<name>A0A109IN18_9ACTN</name>
<sequence>MSYLARPRIGFFGSDAMVNPSTANNENIVHLLDYDRVQVLNPPVVEGASLPAMDDAAYREWMTSLVVYADPDTAATPSPNWQSGMPGYWNYWGDHLATFGNAKATSVWVDDQPVTRAARDPLLNAYLAFNARIVDVNPADSYGTQFVAAGFRIIGPDRDGELTELVRGVPTTSFTRWLNFFRPGGAGSFQAVIPNSTLVFVDPERAPDSDGLRALREGAADGGGLLLRWCFYGMRTSFDQMTMYDRFQRGERAMNPKIGRVVGTVGVWNGTDMISAPVGRALHQPGPPYFPADGGAPRAVTRMRVKTHEDVERVEIPGTTLNALSASSADAELVGPAMAYIDENRVVLDLGTTFPEVGGGDFSKIDFDGGVFLELLYEVGGQQRRAMIGVVDYEQGPYETYGGVVEFDFSPRSEIGQHIHDGVLQLRAWVDHRPVLLLREIGTVQVATDDQAVYLDMVPDGRGQRAKGTAALRLFRKGEPITEPLTLTVQVWRDVQTPGRVNSVNPLVLTATSLGEEKVGEFTVRVPAGGRVDVPIEVDAPACYKLRYLPPDTHADPDNPAWAVEYFSTVRALPYDDYSDIPDDQLTFDLVYREVFSYYALLYPIMGTIIPWGPANTPHDPNRVTHFAGLMLDVIDESRRGTALEMPITRELSAGKRALVRRWCRKELKI</sequence>
<dbReference type="RefSeq" id="WP_067304135.1">
    <property type="nucleotide sequence ID" value="NZ_LRMV01000021.1"/>
</dbReference>
<dbReference type="Proteomes" id="UP000198226">
    <property type="component" value="Chromosome I"/>
</dbReference>